<feature type="chain" id="PRO_5045249687" evidence="3">
    <location>
        <begin position="28"/>
        <end position="297"/>
    </location>
</feature>
<dbReference type="EMBL" id="JAMQBK010000035">
    <property type="protein sequence ID" value="MCM2371595.1"/>
    <property type="molecule type" value="Genomic_DNA"/>
</dbReference>
<dbReference type="PANTHER" id="PTHR48081">
    <property type="entry name" value="AB HYDROLASE SUPERFAMILY PROTEIN C4A8.06C"/>
    <property type="match status" value="1"/>
</dbReference>
<dbReference type="InterPro" id="IPR002925">
    <property type="entry name" value="Dienelactn_hydro"/>
</dbReference>
<comment type="caution">
    <text evidence="6">The sequence shown here is derived from an EMBL/GenBank/DDBJ whole genome shotgun (WGS) entry which is preliminary data.</text>
</comment>
<evidence type="ECO:0000259" key="4">
    <source>
        <dbReference type="Pfam" id="PF01738"/>
    </source>
</evidence>
<reference evidence="6 7" key="1">
    <citation type="journal article" date="2022" name="Syst. Appl. Microbiol.">
        <title>Rhodopirellula aestuarii sp. nov., a novel member of the genus Rhodopirellula isolated from brackish sediments collected in the Tagus River estuary, Portugal.</title>
        <authorList>
            <person name="Vitorino I.R."/>
            <person name="Klimek D."/>
            <person name="Calusinska M."/>
            <person name="Lobo-da-Cunha A."/>
            <person name="Vasconcelos V."/>
            <person name="Lage O.M."/>
        </authorList>
    </citation>
    <scope>NUCLEOTIDE SEQUENCE [LARGE SCALE GENOMIC DNA]</scope>
    <source>
        <strain evidence="6 7">ICT_H3.1</strain>
    </source>
</reference>
<dbReference type="RefSeq" id="WP_250929229.1">
    <property type="nucleotide sequence ID" value="NZ_JAMQBK010000035.1"/>
</dbReference>
<protein>
    <submittedName>
        <fullName evidence="6">Alpha/beta hydrolase</fullName>
    </submittedName>
</protein>
<dbReference type="Gene3D" id="3.40.50.1820">
    <property type="entry name" value="alpha/beta hydrolase"/>
    <property type="match status" value="1"/>
</dbReference>
<dbReference type="InterPro" id="IPR050300">
    <property type="entry name" value="GDXG_lipolytic_enzyme"/>
</dbReference>
<keyword evidence="3" id="KW-0732">Signal</keyword>
<dbReference type="Pfam" id="PF20434">
    <property type="entry name" value="BD-FAE"/>
    <property type="match status" value="1"/>
</dbReference>
<dbReference type="PANTHER" id="PTHR48081:SF30">
    <property type="entry name" value="ACETYL-HYDROLASE LIPR-RELATED"/>
    <property type="match status" value="1"/>
</dbReference>
<evidence type="ECO:0000313" key="7">
    <source>
        <dbReference type="Proteomes" id="UP001202961"/>
    </source>
</evidence>
<evidence type="ECO:0000256" key="3">
    <source>
        <dbReference type="SAM" id="SignalP"/>
    </source>
</evidence>
<comment type="similarity">
    <text evidence="1">Belongs to the 'GDXG' lipolytic enzyme family.</text>
</comment>
<feature type="signal peptide" evidence="3">
    <location>
        <begin position="1"/>
        <end position="27"/>
    </location>
</feature>
<feature type="domain" description="Dienelactone hydrolase" evidence="4">
    <location>
        <begin position="214"/>
        <end position="281"/>
    </location>
</feature>
<evidence type="ECO:0000256" key="2">
    <source>
        <dbReference type="ARBA" id="ARBA00022801"/>
    </source>
</evidence>
<dbReference type="Proteomes" id="UP001202961">
    <property type="component" value="Unassembled WGS sequence"/>
</dbReference>
<organism evidence="6 7">
    <name type="scientific">Aporhodopirellula aestuarii</name>
    <dbReference type="NCBI Taxonomy" id="2950107"/>
    <lineage>
        <taxon>Bacteria</taxon>
        <taxon>Pseudomonadati</taxon>
        <taxon>Planctomycetota</taxon>
        <taxon>Planctomycetia</taxon>
        <taxon>Pirellulales</taxon>
        <taxon>Pirellulaceae</taxon>
        <taxon>Aporhodopirellula</taxon>
    </lineage>
</organism>
<dbReference type="Pfam" id="PF01738">
    <property type="entry name" value="DLH"/>
    <property type="match status" value="1"/>
</dbReference>
<evidence type="ECO:0000259" key="5">
    <source>
        <dbReference type="Pfam" id="PF20434"/>
    </source>
</evidence>
<dbReference type="GO" id="GO:0016787">
    <property type="term" value="F:hydrolase activity"/>
    <property type="evidence" value="ECO:0007669"/>
    <property type="project" value="UniProtKB-KW"/>
</dbReference>
<dbReference type="SUPFAM" id="SSF53474">
    <property type="entry name" value="alpha/beta-Hydrolases"/>
    <property type="match status" value="1"/>
</dbReference>
<proteinExistence type="inferred from homology"/>
<keyword evidence="2 6" id="KW-0378">Hydrolase</keyword>
<dbReference type="InterPro" id="IPR049492">
    <property type="entry name" value="BD-FAE-like_dom"/>
</dbReference>
<keyword evidence="7" id="KW-1185">Reference proteome</keyword>
<sequence length="297" mass="32158">MRTFPTRLSVFPVAVLCAMAIGIPVSAGEEASATAGSASAAPVENSFIYKQVEHQGETRELRVDWTRPADWSAGDQRGAVVFLHGGGWVGGAPGQFAGHSEELAKLGLVSFRVEYRLLSKKSSLPPDDCVEDASDAFRYVRKNAARFGIDANRIAAGGGSAGGHLAAYLGMMDDQVVDGVSRKPNALLLFNPVYDNGPNGWGTKRVGDRYAEYSPAHNITEDDPPAIVFLGDRDKLIPVATAERFQRLSREAGLKSELRIYEGQSHGFFNQKAGGGEYYNKTLQESIAFLREAGWMQ</sequence>
<gene>
    <name evidence="6" type="ORF">NB063_13370</name>
</gene>
<accession>A0ABT0U416</accession>
<evidence type="ECO:0000256" key="1">
    <source>
        <dbReference type="ARBA" id="ARBA00010515"/>
    </source>
</evidence>
<evidence type="ECO:0000313" key="6">
    <source>
        <dbReference type="EMBL" id="MCM2371595.1"/>
    </source>
</evidence>
<name>A0ABT0U416_9BACT</name>
<feature type="domain" description="BD-FAE-like" evidence="5">
    <location>
        <begin position="77"/>
        <end position="175"/>
    </location>
</feature>
<dbReference type="InterPro" id="IPR029058">
    <property type="entry name" value="AB_hydrolase_fold"/>
</dbReference>